<organism evidence="3 4">
    <name type="scientific">Rhodocollybia butyracea</name>
    <dbReference type="NCBI Taxonomy" id="206335"/>
    <lineage>
        <taxon>Eukaryota</taxon>
        <taxon>Fungi</taxon>
        <taxon>Dikarya</taxon>
        <taxon>Basidiomycota</taxon>
        <taxon>Agaricomycotina</taxon>
        <taxon>Agaricomycetes</taxon>
        <taxon>Agaricomycetidae</taxon>
        <taxon>Agaricales</taxon>
        <taxon>Marasmiineae</taxon>
        <taxon>Omphalotaceae</taxon>
        <taxon>Rhodocollybia</taxon>
    </lineage>
</organism>
<gene>
    <name evidence="3" type="ORF">BDP27DRAFT_1452159</name>
</gene>
<proteinExistence type="inferred from homology"/>
<keyword evidence="4" id="KW-1185">Reference proteome</keyword>
<dbReference type="GO" id="GO:0005737">
    <property type="term" value="C:cytoplasm"/>
    <property type="evidence" value="ECO:0007669"/>
    <property type="project" value="TreeGrafter"/>
</dbReference>
<name>A0A9P5U089_9AGAR</name>
<evidence type="ECO:0000256" key="1">
    <source>
        <dbReference type="ARBA" id="ARBA00009005"/>
    </source>
</evidence>
<dbReference type="AlphaFoldDB" id="A0A9P5U089"/>
<dbReference type="PANTHER" id="PTHR48104:SF30">
    <property type="entry name" value="METACASPASE-1"/>
    <property type="match status" value="1"/>
</dbReference>
<dbReference type="Gene3D" id="3.40.50.1460">
    <property type="match status" value="1"/>
</dbReference>
<dbReference type="InterPro" id="IPR011600">
    <property type="entry name" value="Pept_C14_caspase"/>
</dbReference>
<feature type="domain" description="Peptidase C14 caspase" evidence="2">
    <location>
        <begin position="13"/>
        <end position="310"/>
    </location>
</feature>
<dbReference type="GO" id="GO:0006508">
    <property type="term" value="P:proteolysis"/>
    <property type="evidence" value="ECO:0007669"/>
    <property type="project" value="InterPro"/>
</dbReference>
<evidence type="ECO:0000313" key="4">
    <source>
        <dbReference type="Proteomes" id="UP000772434"/>
    </source>
</evidence>
<dbReference type="EMBL" id="JADNRY010000196">
    <property type="protein sequence ID" value="KAF9061591.1"/>
    <property type="molecule type" value="Genomic_DNA"/>
</dbReference>
<dbReference type="Proteomes" id="UP000772434">
    <property type="component" value="Unassembled WGS sequence"/>
</dbReference>
<dbReference type="InterPro" id="IPR050452">
    <property type="entry name" value="Metacaspase"/>
</dbReference>
<reference evidence="3" key="1">
    <citation type="submission" date="2020-11" db="EMBL/GenBank/DDBJ databases">
        <authorList>
            <consortium name="DOE Joint Genome Institute"/>
            <person name="Ahrendt S."/>
            <person name="Riley R."/>
            <person name="Andreopoulos W."/>
            <person name="Labutti K."/>
            <person name="Pangilinan J."/>
            <person name="Ruiz-Duenas F.J."/>
            <person name="Barrasa J.M."/>
            <person name="Sanchez-Garcia M."/>
            <person name="Camarero S."/>
            <person name="Miyauchi S."/>
            <person name="Serrano A."/>
            <person name="Linde D."/>
            <person name="Babiker R."/>
            <person name="Drula E."/>
            <person name="Ayuso-Fernandez I."/>
            <person name="Pacheco R."/>
            <person name="Padilla G."/>
            <person name="Ferreira P."/>
            <person name="Barriuso J."/>
            <person name="Kellner H."/>
            <person name="Castanera R."/>
            <person name="Alfaro M."/>
            <person name="Ramirez L."/>
            <person name="Pisabarro A.G."/>
            <person name="Kuo A."/>
            <person name="Tritt A."/>
            <person name="Lipzen A."/>
            <person name="He G."/>
            <person name="Yan M."/>
            <person name="Ng V."/>
            <person name="Cullen D."/>
            <person name="Martin F."/>
            <person name="Rosso M.-N."/>
            <person name="Henrissat B."/>
            <person name="Hibbett D."/>
            <person name="Martinez A.T."/>
            <person name="Grigoriev I.V."/>
        </authorList>
    </citation>
    <scope>NUCLEOTIDE SEQUENCE</scope>
    <source>
        <strain evidence="3">AH 40177</strain>
    </source>
</reference>
<dbReference type="OrthoDB" id="3223806at2759"/>
<comment type="similarity">
    <text evidence="1">Belongs to the peptidase C14B family.</text>
</comment>
<sequence>MSDNKLRTFDNLWALVIGIEKYESIPGYKRLHGPGADVESVEYFLLEDLHVPEENVLTLRDGDATRDKILEAFETHLINNKKIPYGSALLFYYSGHGGRLTAPKSWPVLESVGSDNTLEEKVEVLIPSDCVLVSDENERPTVQTIPDRTINSLLLRMAQKHGDNITVILDCCFAAHMNRIGKSTDTSRLKMIPKTLLPKLLPETDVALWGRDDDTVRNEKMRGGIAKSLRRLLGDEATRSHVLLAACSKHQQAWTMPRAVTDGTGEGATGEAGENGSFFTTFLLQEMDNSLKSEHWPTYPELVRKVQGCLHHMYIAHKDDEQPLNPQDPEASGWLVQRPIFKPFEERRFETTRLSDQALKVHAGHIHAVAHDTEFALFDGIQFSNKELARGLRPSGSISAISCTINLPTFINNSRTLYASIVSPGSGHPLKIHVSPEALAILGSVSGWNLTSADPEPDIIIETSDDNLLIRRLDRFLRNSPAEKLLISKSQIPALRQSLDKIALFNFHLHHQPVGSSRPYCHEMPGVVPAVEVSIGAFQGKASRDNMMKVEEAMFCPCTRNESTGNKEIWVTSHKKYGIVIKNNTPEQLFFVMVFFDPYDYSMMVWYQPTNNKTYVPGGGTLQLGQSSEMAEMLKFDQSRDPDVGFMKIYISHSYIDLQSLKQDRFEASTVRGHSMQLEDQLVGEEWDCLCFTVICTSKTG</sequence>
<dbReference type="PANTHER" id="PTHR48104">
    <property type="entry name" value="METACASPASE-4"/>
    <property type="match status" value="1"/>
</dbReference>
<accession>A0A9P5U089</accession>
<comment type="caution">
    <text evidence="3">The sequence shown here is derived from an EMBL/GenBank/DDBJ whole genome shotgun (WGS) entry which is preliminary data.</text>
</comment>
<dbReference type="GO" id="GO:0004197">
    <property type="term" value="F:cysteine-type endopeptidase activity"/>
    <property type="evidence" value="ECO:0007669"/>
    <property type="project" value="InterPro"/>
</dbReference>
<protein>
    <submittedName>
        <fullName evidence="3">Caspase domain-containing protein</fullName>
    </submittedName>
</protein>
<dbReference type="Pfam" id="PF00656">
    <property type="entry name" value="Peptidase_C14"/>
    <property type="match status" value="1"/>
</dbReference>
<evidence type="ECO:0000259" key="2">
    <source>
        <dbReference type="Pfam" id="PF00656"/>
    </source>
</evidence>
<evidence type="ECO:0000313" key="3">
    <source>
        <dbReference type="EMBL" id="KAF9061591.1"/>
    </source>
</evidence>